<evidence type="ECO:0000256" key="1">
    <source>
        <dbReference type="SAM" id="Phobius"/>
    </source>
</evidence>
<dbReference type="Proteomes" id="UP001344906">
    <property type="component" value="Unassembled WGS sequence"/>
</dbReference>
<keyword evidence="3" id="KW-1185">Reference proteome</keyword>
<keyword evidence="1" id="KW-0812">Transmembrane</keyword>
<evidence type="ECO:0000313" key="2">
    <source>
        <dbReference type="EMBL" id="GLV55470.1"/>
    </source>
</evidence>
<comment type="caution">
    <text evidence="2">The sequence shown here is derived from an EMBL/GenBank/DDBJ whole genome shotgun (WGS) entry which is preliminary data.</text>
</comment>
<dbReference type="RefSeq" id="WP_338249834.1">
    <property type="nucleotide sequence ID" value="NZ_BSRI01000001.1"/>
</dbReference>
<reference evidence="2 3" key="1">
    <citation type="submission" date="2023-02" db="EMBL/GenBank/DDBJ databases">
        <title>Dictyobacter halimunensis sp. nov., a new member of the class Ktedonobacteria from forest soil in a geothermal area.</title>
        <authorList>
            <person name="Rachmania M.K."/>
            <person name="Ningsih F."/>
            <person name="Sakai Y."/>
            <person name="Yabe S."/>
            <person name="Yokota A."/>
            <person name="Sjamsuridzal W."/>
        </authorList>
    </citation>
    <scope>NUCLEOTIDE SEQUENCE [LARGE SCALE GENOMIC DNA]</scope>
    <source>
        <strain evidence="2 3">S3.2.2.5</strain>
    </source>
</reference>
<feature type="transmembrane region" description="Helical" evidence="1">
    <location>
        <begin position="64"/>
        <end position="85"/>
    </location>
</feature>
<name>A0ABQ6FP76_9CHLR</name>
<proteinExistence type="predicted"/>
<keyword evidence="1" id="KW-0472">Membrane</keyword>
<keyword evidence="1" id="KW-1133">Transmembrane helix</keyword>
<sequence length="113" mass="12361">MMPQQEANDARQEQAGAAYGKYEGEPASAYAYQQFESPYQRPLREEPASKLYTPAPDNKNMLRLMAFGMTLLALIVLAVLCLIIVGGTGGWISFCAACLTIFIVAVVVIDKIK</sequence>
<dbReference type="EMBL" id="BSRI01000001">
    <property type="protein sequence ID" value="GLV55470.1"/>
    <property type="molecule type" value="Genomic_DNA"/>
</dbReference>
<accession>A0ABQ6FP76</accession>
<organism evidence="2 3">
    <name type="scientific">Dictyobacter halimunensis</name>
    <dbReference type="NCBI Taxonomy" id="3026934"/>
    <lineage>
        <taxon>Bacteria</taxon>
        <taxon>Bacillati</taxon>
        <taxon>Chloroflexota</taxon>
        <taxon>Ktedonobacteria</taxon>
        <taxon>Ktedonobacterales</taxon>
        <taxon>Dictyobacteraceae</taxon>
        <taxon>Dictyobacter</taxon>
    </lineage>
</organism>
<evidence type="ECO:0000313" key="3">
    <source>
        <dbReference type="Proteomes" id="UP001344906"/>
    </source>
</evidence>
<feature type="transmembrane region" description="Helical" evidence="1">
    <location>
        <begin position="91"/>
        <end position="109"/>
    </location>
</feature>
<gene>
    <name evidence="2" type="ORF">KDH_23140</name>
</gene>
<protein>
    <submittedName>
        <fullName evidence="2">Uncharacterized protein</fullName>
    </submittedName>
</protein>